<evidence type="ECO:0000256" key="3">
    <source>
        <dbReference type="ARBA" id="ARBA00022989"/>
    </source>
</evidence>
<evidence type="ECO:0000259" key="8">
    <source>
        <dbReference type="PROSITE" id="PS51775"/>
    </source>
</evidence>
<dbReference type="AlphaFoldDB" id="A0AAD8MVX5"/>
<name>A0AAD8MVX5_9APIA</name>
<dbReference type="PANTHER" id="PTHR31448">
    <property type="entry name" value="MYOSIN-BINDING PROTEIN 2"/>
    <property type="match status" value="1"/>
</dbReference>
<keyword evidence="3 7" id="KW-1133">Transmembrane helix</keyword>
<dbReference type="EMBL" id="JAUIZM010000004">
    <property type="protein sequence ID" value="KAK1387034.1"/>
    <property type="molecule type" value="Genomic_DNA"/>
</dbReference>
<protein>
    <submittedName>
        <fullName evidence="9">Myosin-binding protein 3</fullName>
    </submittedName>
</protein>
<evidence type="ECO:0000313" key="9">
    <source>
        <dbReference type="EMBL" id="KAK1387034.1"/>
    </source>
</evidence>
<comment type="caution">
    <text evidence="9">The sequence shown here is derived from an EMBL/GenBank/DDBJ whole genome shotgun (WGS) entry which is preliminary data.</text>
</comment>
<keyword evidence="10" id="KW-1185">Reference proteome</keyword>
<feature type="region of interest" description="Disordered" evidence="6">
    <location>
        <begin position="568"/>
        <end position="591"/>
    </location>
</feature>
<feature type="compositionally biased region" description="Basic and acidic residues" evidence="6">
    <location>
        <begin position="964"/>
        <end position="980"/>
    </location>
</feature>
<evidence type="ECO:0000256" key="4">
    <source>
        <dbReference type="ARBA" id="ARBA00023136"/>
    </source>
</evidence>
<evidence type="ECO:0000256" key="5">
    <source>
        <dbReference type="SAM" id="Coils"/>
    </source>
</evidence>
<reference evidence="9" key="2">
    <citation type="submission" date="2023-05" db="EMBL/GenBank/DDBJ databases">
        <authorList>
            <person name="Schelkunov M.I."/>
        </authorList>
    </citation>
    <scope>NUCLEOTIDE SEQUENCE</scope>
    <source>
        <strain evidence="9">Hsosn_3</strain>
        <tissue evidence="9">Leaf</tissue>
    </source>
</reference>
<keyword evidence="2 7" id="KW-0812">Transmembrane</keyword>
<dbReference type="InterPro" id="IPR007656">
    <property type="entry name" value="GTD-bd"/>
</dbReference>
<keyword evidence="5" id="KW-0175">Coiled coil</keyword>
<evidence type="ECO:0000256" key="1">
    <source>
        <dbReference type="ARBA" id="ARBA00004167"/>
    </source>
</evidence>
<reference evidence="9" key="1">
    <citation type="submission" date="2023-02" db="EMBL/GenBank/DDBJ databases">
        <title>Genome of toxic invasive species Heracleum sosnowskyi carries increased number of genes despite the absence of recent whole-genome duplications.</title>
        <authorList>
            <person name="Schelkunov M."/>
            <person name="Shtratnikova V."/>
            <person name="Makarenko M."/>
            <person name="Klepikova A."/>
            <person name="Omelchenko D."/>
            <person name="Novikova G."/>
            <person name="Obukhova E."/>
            <person name="Bogdanov V."/>
            <person name="Penin A."/>
            <person name="Logacheva M."/>
        </authorList>
    </citation>
    <scope>NUCLEOTIDE SEQUENCE</scope>
    <source>
        <strain evidence="9">Hsosn_3</strain>
        <tissue evidence="9">Leaf</tissue>
    </source>
</reference>
<gene>
    <name evidence="9" type="ORF">POM88_015212</name>
</gene>
<dbReference type="GO" id="GO:0016020">
    <property type="term" value="C:membrane"/>
    <property type="evidence" value="ECO:0007669"/>
    <property type="project" value="UniProtKB-SubCell"/>
</dbReference>
<feature type="coiled-coil region" evidence="5">
    <location>
        <begin position="718"/>
        <end position="791"/>
    </location>
</feature>
<proteinExistence type="predicted"/>
<evidence type="ECO:0000256" key="6">
    <source>
        <dbReference type="SAM" id="MobiDB-lite"/>
    </source>
</evidence>
<feature type="transmembrane region" description="Helical" evidence="7">
    <location>
        <begin position="20"/>
        <end position="45"/>
    </location>
</feature>
<accession>A0AAD8MVX5</accession>
<feature type="coiled-coil region" evidence="5">
    <location>
        <begin position="997"/>
        <end position="1024"/>
    </location>
</feature>
<comment type="subcellular location">
    <subcellularLocation>
        <location evidence="1">Membrane</location>
        <topology evidence="1">Single-pass membrane protein</topology>
    </subcellularLocation>
</comment>
<evidence type="ECO:0000256" key="7">
    <source>
        <dbReference type="SAM" id="Phobius"/>
    </source>
</evidence>
<sequence>MAANKFASMVHRNTNKLTLILVYVLLEWTLIALLLLNSLLSYFIIKFANYFGLKPPCFMCSRIDHFFEPEKGDNFNKDLVCEAHATEISQLGYCKNHQKLATFRNMCEDCSFSRPDFCGVSKNFSFLPWVKEIGMIGDDDDDSKVFDDGVLSLRCSCCDVSLEKQVYSPYVLIKPSWGDLKGDHKENFSKKEEFSDRIGSEFLVDHLEDDYEVVGKNEGEMICGGNGGYSLIQGKADEDSDSSISVSKFGLEELKGGDDGEVEMLLEKDREFFKEDLNEVMKDLVSDEIMRKDEASSKIHPEDLEFFIDFSGHQLVPIELIDSTTEEIELNKAEENRKTSDLQENNCSSEFVIVDQVETVVEENKFADFESMDIEETENSLVFNAKESFLEYENADNSRGMEEIENFLPFNAKESVLEYENADNSRGMEEIENFLPFNAKESVLEYENADKSVEMDHSRATESYAEHSNVGITQAPENTFVDFNDVQGIAALEGQESESNVPADVFQVQSKESELEVLVGTKTAALDAEEVESYVPAVSEEDSPIIVNETELEVSIGTEIPELYPTDETQAQDTTSSHEDPSSSSANFHEDDHEHGIEIKLQQEETLRLGNLAIEISENMTNNQLSASTESDGIDEEKIPDTPTSLDNFHHLHKKFLLDRKESGTEESLDGSVLSEFESGDGVITVERLTSALKAERKALHVVYTELEEERSASAVAANQTMAMINRLQEEKAAMQMEALQYQRMMEEQSEYDQEALQLLNELMLKREREKQELEKELDMYRKKVTDYEAKEKMRMLRRSKDGSARSAFSSASFSNREDSDDISTDFNQEVEEEDGFYSHQESGNHNTPVDAVIHLGESFGEFEEERMSILEQLKVLEDKLFTLSEDEHQYEHVRPIKHFSQGNGNHLDENSDFSGEECNGFTNGYPKEMNGKHHQEGRYMGAKAKRLLPLFDATTAENENDELNGHENGHEMGELNGHEYGELNGHENGFESVVTRFELEERRVAIEEEVDQLYARMHALETDKEFLKHCISSLKKGDKGIDLLQEILQHLRDLRNMELRAKEFTDGTPLV</sequence>
<dbReference type="Proteomes" id="UP001237642">
    <property type="component" value="Unassembled WGS sequence"/>
</dbReference>
<dbReference type="PROSITE" id="PS51775">
    <property type="entry name" value="GTD_BINDING"/>
    <property type="match status" value="1"/>
</dbReference>
<keyword evidence="4 7" id="KW-0472">Membrane</keyword>
<feature type="region of interest" description="Disordered" evidence="6">
    <location>
        <begin position="961"/>
        <end position="980"/>
    </location>
</feature>
<dbReference type="GO" id="GO:0080115">
    <property type="term" value="F:myosin XI tail binding"/>
    <property type="evidence" value="ECO:0007669"/>
    <property type="project" value="UniProtKB-ARBA"/>
</dbReference>
<dbReference type="Pfam" id="PF04576">
    <property type="entry name" value="Zein-binding"/>
    <property type="match status" value="1"/>
</dbReference>
<feature type="domain" description="GTD-binding" evidence="8">
    <location>
        <begin position="684"/>
        <end position="782"/>
    </location>
</feature>
<evidence type="ECO:0000313" key="10">
    <source>
        <dbReference type="Proteomes" id="UP001237642"/>
    </source>
</evidence>
<organism evidence="9 10">
    <name type="scientific">Heracleum sosnowskyi</name>
    <dbReference type="NCBI Taxonomy" id="360622"/>
    <lineage>
        <taxon>Eukaryota</taxon>
        <taxon>Viridiplantae</taxon>
        <taxon>Streptophyta</taxon>
        <taxon>Embryophyta</taxon>
        <taxon>Tracheophyta</taxon>
        <taxon>Spermatophyta</taxon>
        <taxon>Magnoliopsida</taxon>
        <taxon>eudicotyledons</taxon>
        <taxon>Gunneridae</taxon>
        <taxon>Pentapetalae</taxon>
        <taxon>asterids</taxon>
        <taxon>campanulids</taxon>
        <taxon>Apiales</taxon>
        <taxon>Apiaceae</taxon>
        <taxon>Apioideae</taxon>
        <taxon>apioid superclade</taxon>
        <taxon>Tordylieae</taxon>
        <taxon>Tordyliinae</taxon>
        <taxon>Heracleum</taxon>
    </lineage>
</organism>
<evidence type="ECO:0000256" key="2">
    <source>
        <dbReference type="ARBA" id="ARBA00022692"/>
    </source>
</evidence>
<dbReference type="InterPro" id="IPR039306">
    <property type="entry name" value="MYOB"/>
</dbReference>
<dbReference type="PANTHER" id="PTHR31448:SF3">
    <property type="entry name" value="MYOSIN-BINDING PROTEIN 2"/>
    <property type="match status" value="1"/>
</dbReference>